<accession>A0A9P7BG91</accession>
<dbReference type="InterPro" id="IPR003718">
    <property type="entry name" value="OsmC/Ohr_fam"/>
</dbReference>
<dbReference type="PANTHER" id="PTHR35368:SF1">
    <property type="entry name" value="HYDROPEROXIDE REDUCTASE"/>
    <property type="match status" value="1"/>
</dbReference>
<dbReference type="Gene3D" id="3.30.300.20">
    <property type="match status" value="1"/>
</dbReference>
<dbReference type="Pfam" id="PF02566">
    <property type="entry name" value="OsmC"/>
    <property type="match status" value="1"/>
</dbReference>
<protein>
    <recommendedName>
        <fullName evidence="3">OsmC-like protein</fullName>
    </recommendedName>
</protein>
<reference evidence="1" key="1">
    <citation type="submission" date="2020-11" db="EMBL/GenBank/DDBJ databases">
        <title>Kefir isolates.</title>
        <authorList>
            <person name="Marcisauskas S."/>
            <person name="Kim Y."/>
            <person name="Blasche S."/>
        </authorList>
    </citation>
    <scope>NUCLEOTIDE SEQUENCE</scope>
    <source>
        <strain evidence="1">Olga-1</strain>
    </source>
</reference>
<dbReference type="OrthoDB" id="4087521at2759"/>
<comment type="caution">
    <text evidence="1">The sequence shown here is derived from an EMBL/GenBank/DDBJ whole genome shotgun (WGS) entry which is preliminary data.</text>
</comment>
<gene>
    <name evidence="1" type="ORF">C6P40_000364</name>
</gene>
<dbReference type="Proteomes" id="UP000697127">
    <property type="component" value="Unassembled WGS sequence"/>
</dbReference>
<evidence type="ECO:0000313" key="2">
    <source>
        <dbReference type="Proteomes" id="UP000697127"/>
    </source>
</evidence>
<dbReference type="SUPFAM" id="SSF82784">
    <property type="entry name" value="OsmC-like"/>
    <property type="match status" value="1"/>
</dbReference>
<dbReference type="InterPro" id="IPR036102">
    <property type="entry name" value="OsmC/Ohrsf"/>
</dbReference>
<keyword evidence="2" id="KW-1185">Reference proteome</keyword>
<sequence length="185" mass="20477">MASKENTPDSQSLQAFLVQKGLFMDKWFKCAQNNDLIAIKKPKALTIVEGRSGVRRINIRNHQIIADSPPEWAGYNLGPSAPEIVLGGLGACISHMFLVVAGLKNLPINKLEVETSGELDLRKGGIGHEHETPGLDNIHYTVRIDTKLTDSELNSLRTEVEKVCPMYNVIKNPQTITSSFVRIDK</sequence>
<dbReference type="AlphaFoldDB" id="A0A9P7BG91"/>
<proteinExistence type="predicted"/>
<evidence type="ECO:0000313" key="1">
    <source>
        <dbReference type="EMBL" id="KAG0688925.1"/>
    </source>
</evidence>
<organism evidence="1 2">
    <name type="scientific">Pichia californica</name>
    <dbReference type="NCBI Taxonomy" id="460514"/>
    <lineage>
        <taxon>Eukaryota</taxon>
        <taxon>Fungi</taxon>
        <taxon>Dikarya</taxon>
        <taxon>Ascomycota</taxon>
        <taxon>Saccharomycotina</taxon>
        <taxon>Pichiomycetes</taxon>
        <taxon>Pichiales</taxon>
        <taxon>Pichiaceae</taxon>
        <taxon>Pichia</taxon>
    </lineage>
</organism>
<dbReference type="EMBL" id="PUHW01000113">
    <property type="protein sequence ID" value="KAG0688925.1"/>
    <property type="molecule type" value="Genomic_DNA"/>
</dbReference>
<dbReference type="PANTHER" id="PTHR35368">
    <property type="entry name" value="HYDROPEROXIDE REDUCTASE"/>
    <property type="match status" value="1"/>
</dbReference>
<dbReference type="InterPro" id="IPR052924">
    <property type="entry name" value="OsmC/Ohr_hydroprdx_reductase"/>
</dbReference>
<evidence type="ECO:0008006" key="3">
    <source>
        <dbReference type="Google" id="ProtNLM"/>
    </source>
</evidence>
<dbReference type="InterPro" id="IPR015946">
    <property type="entry name" value="KH_dom-like_a/b"/>
</dbReference>
<name>A0A9P7BG91_9ASCO</name>